<organism evidence="3 4">
    <name type="scientific">Methylopila musalis</name>
    <dbReference type="NCBI Taxonomy" id="1134781"/>
    <lineage>
        <taxon>Bacteria</taxon>
        <taxon>Pseudomonadati</taxon>
        <taxon>Pseudomonadota</taxon>
        <taxon>Alphaproteobacteria</taxon>
        <taxon>Hyphomicrobiales</taxon>
        <taxon>Methylopilaceae</taxon>
        <taxon>Methylopila</taxon>
    </lineage>
</organism>
<accession>A0ABW3Z4G4</accession>
<name>A0ABW3Z4G4_9HYPH</name>
<comment type="subcellular location">
    <subcellularLocation>
        <location evidence="1">Secreted</location>
    </subcellularLocation>
</comment>
<dbReference type="InterPro" id="IPR011049">
    <property type="entry name" value="Serralysin-like_metalloprot_C"/>
</dbReference>
<dbReference type="InterPro" id="IPR018511">
    <property type="entry name" value="Hemolysin-typ_Ca-bd_CS"/>
</dbReference>
<dbReference type="PRINTS" id="PR00313">
    <property type="entry name" value="CABNDNGRPT"/>
</dbReference>
<feature type="non-terminal residue" evidence="3">
    <location>
        <position position="114"/>
    </location>
</feature>
<sequence length="114" mass="11967">MATFTGTSGADKLVGTRRADTIDGRGGNDELYGGRSNDTLIGGTGNDVLYGGAGSDIFSYPERGFGADVIKDFGTGDRVSLSYLNVGDFDTLKPYLTNTPDGAQITLRWNGSSE</sequence>
<evidence type="ECO:0000256" key="2">
    <source>
        <dbReference type="ARBA" id="ARBA00022525"/>
    </source>
</evidence>
<dbReference type="Gene3D" id="2.150.10.10">
    <property type="entry name" value="Serralysin-like metalloprotease, C-terminal"/>
    <property type="match status" value="1"/>
</dbReference>
<dbReference type="InterPro" id="IPR001343">
    <property type="entry name" value="Hemolysn_Ca-bd"/>
</dbReference>
<comment type="caution">
    <text evidence="3">The sequence shown here is derived from an EMBL/GenBank/DDBJ whole genome shotgun (WGS) entry which is preliminary data.</text>
</comment>
<evidence type="ECO:0000313" key="3">
    <source>
        <dbReference type="EMBL" id="MFD1331151.1"/>
    </source>
</evidence>
<dbReference type="SUPFAM" id="SSF51120">
    <property type="entry name" value="beta-Roll"/>
    <property type="match status" value="1"/>
</dbReference>
<reference evidence="4" key="1">
    <citation type="journal article" date="2019" name="Int. J. Syst. Evol. Microbiol.">
        <title>The Global Catalogue of Microorganisms (GCM) 10K type strain sequencing project: providing services to taxonomists for standard genome sequencing and annotation.</title>
        <authorList>
            <consortium name="The Broad Institute Genomics Platform"/>
            <consortium name="The Broad Institute Genome Sequencing Center for Infectious Disease"/>
            <person name="Wu L."/>
            <person name="Ma J."/>
        </authorList>
    </citation>
    <scope>NUCLEOTIDE SEQUENCE [LARGE SCALE GENOMIC DNA]</scope>
    <source>
        <strain evidence="4">CCUG 61696</strain>
    </source>
</reference>
<dbReference type="Pfam" id="PF00353">
    <property type="entry name" value="HemolysinCabind"/>
    <property type="match status" value="1"/>
</dbReference>
<dbReference type="Proteomes" id="UP001597171">
    <property type="component" value="Unassembled WGS sequence"/>
</dbReference>
<protein>
    <submittedName>
        <fullName evidence="3">M10 family metallopeptidase C-terminal domain-containing protein</fullName>
    </submittedName>
</protein>
<keyword evidence="2" id="KW-0964">Secreted</keyword>
<evidence type="ECO:0000313" key="4">
    <source>
        <dbReference type="Proteomes" id="UP001597171"/>
    </source>
</evidence>
<proteinExistence type="predicted"/>
<dbReference type="PANTHER" id="PTHR38340:SF1">
    <property type="entry name" value="S-LAYER PROTEIN"/>
    <property type="match status" value="1"/>
</dbReference>
<dbReference type="InterPro" id="IPR050557">
    <property type="entry name" value="RTX_toxin/Mannuronan_C5-epim"/>
</dbReference>
<evidence type="ECO:0000256" key="1">
    <source>
        <dbReference type="ARBA" id="ARBA00004613"/>
    </source>
</evidence>
<dbReference type="PROSITE" id="PS00330">
    <property type="entry name" value="HEMOLYSIN_CALCIUM"/>
    <property type="match status" value="1"/>
</dbReference>
<dbReference type="PANTHER" id="PTHR38340">
    <property type="entry name" value="S-LAYER PROTEIN"/>
    <property type="match status" value="1"/>
</dbReference>
<gene>
    <name evidence="3" type="ORF">ACFQ4O_03995</name>
</gene>
<keyword evidence="4" id="KW-1185">Reference proteome</keyword>
<dbReference type="RefSeq" id="WP_378774354.1">
    <property type="nucleotide sequence ID" value="NZ_JBHTMX010000015.1"/>
</dbReference>
<dbReference type="EMBL" id="JBHTMX010000015">
    <property type="protein sequence ID" value="MFD1331151.1"/>
    <property type="molecule type" value="Genomic_DNA"/>
</dbReference>